<feature type="non-terminal residue" evidence="2">
    <location>
        <position position="656"/>
    </location>
</feature>
<protein>
    <submittedName>
        <fullName evidence="2">Uncharacterized protein</fullName>
    </submittedName>
</protein>
<evidence type="ECO:0000256" key="1">
    <source>
        <dbReference type="SAM" id="MobiDB-lite"/>
    </source>
</evidence>
<reference evidence="2" key="1">
    <citation type="submission" date="2023-10" db="EMBL/GenBank/DDBJ databases">
        <authorList>
            <person name="Chen Y."/>
            <person name="Shah S."/>
            <person name="Dougan E. K."/>
            <person name="Thang M."/>
            <person name="Chan C."/>
        </authorList>
    </citation>
    <scope>NUCLEOTIDE SEQUENCE [LARGE SCALE GENOMIC DNA]</scope>
</reference>
<dbReference type="Proteomes" id="UP001189429">
    <property type="component" value="Unassembled WGS sequence"/>
</dbReference>
<comment type="caution">
    <text evidence="2">The sequence shown here is derived from an EMBL/GenBank/DDBJ whole genome shotgun (WGS) entry which is preliminary data.</text>
</comment>
<dbReference type="EMBL" id="CAUYUJ010021027">
    <property type="protein sequence ID" value="CAK0902147.1"/>
    <property type="molecule type" value="Genomic_DNA"/>
</dbReference>
<accession>A0ABN9XUM5</accession>
<feature type="region of interest" description="Disordered" evidence="1">
    <location>
        <begin position="414"/>
        <end position="440"/>
    </location>
</feature>
<evidence type="ECO:0000313" key="3">
    <source>
        <dbReference type="Proteomes" id="UP001189429"/>
    </source>
</evidence>
<sequence>MASKEHGPRKRFERALDRSTAAWAAGALPRAAGRLMGASLLWLSKEKGGLEEEVVAEVDAQGLLPRRGENEVVELLAAIGPGGCEAVLREALGEEMCMLAPQQWQGVLGGIVELPAREQAAALTHEGRSGEVARELAGAGGRVERGGAIQSTPNAAAGAVAAQPKARPIQRAFPRRGAALAWKRAGGTAVHQAEAPHHQLDRGTGQGGVDAPLEASIVQGAVARDARRELCAQLQTSPGVRGEARRDFFQWEVDFGAWQAGAARSWEQNVQKTTVSLLCAQAQADQRADEWQLARLRELADVSVGPGALLSLGAETSSSGAVVRQFQEKTVNHLLRAGGVELAARGEALRAFDKVKEMADACKAAGLMPAEEVMGELDRARSEPQILASSQLEDMDKPYLEEFVRRRPWRRSGPALSSRHLRAGPRDFGGSPSPRASTSQRVQRELGLLVESAALARFPPRLEQEVDRAARRANELLHPQTCHDWLRKINPRDGSRSAEDDFLIAVGSRLGAAQVSGDEAQCAVCGEPLGSAAAHSTCCATAESARGHCAVVAALADGKALADPPLRAEVRGLVSSGERPADILTMGGADACAAAYMRKMTRYSHMLPALRRAGVVFQPAVWSAKGRPRPAAARAMDCAVRMVRTRRGSEAAAELQ</sequence>
<name>A0ABN9XUM5_9DINO</name>
<organism evidence="2 3">
    <name type="scientific">Prorocentrum cordatum</name>
    <dbReference type="NCBI Taxonomy" id="2364126"/>
    <lineage>
        <taxon>Eukaryota</taxon>
        <taxon>Sar</taxon>
        <taxon>Alveolata</taxon>
        <taxon>Dinophyceae</taxon>
        <taxon>Prorocentrales</taxon>
        <taxon>Prorocentraceae</taxon>
        <taxon>Prorocentrum</taxon>
    </lineage>
</organism>
<keyword evidence="3" id="KW-1185">Reference proteome</keyword>
<proteinExistence type="predicted"/>
<gene>
    <name evidence="2" type="ORF">PCOR1329_LOCUS78846</name>
</gene>
<evidence type="ECO:0000313" key="2">
    <source>
        <dbReference type="EMBL" id="CAK0902147.1"/>
    </source>
</evidence>